<reference evidence="1 2" key="1">
    <citation type="submission" date="2021-06" db="EMBL/GenBank/DDBJ databases">
        <title>Caerostris extrusa draft genome.</title>
        <authorList>
            <person name="Kono N."/>
            <person name="Arakawa K."/>
        </authorList>
    </citation>
    <scope>NUCLEOTIDE SEQUENCE [LARGE SCALE GENOMIC DNA]</scope>
</reference>
<gene>
    <name evidence="1" type="ORF">CEXT_602411</name>
</gene>
<name>A0AAV4XJH9_CAEEX</name>
<protein>
    <submittedName>
        <fullName evidence="1">Uncharacterized protein</fullName>
    </submittedName>
</protein>
<dbReference type="Proteomes" id="UP001054945">
    <property type="component" value="Unassembled WGS sequence"/>
</dbReference>
<dbReference type="AlphaFoldDB" id="A0AAV4XJH9"/>
<evidence type="ECO:0000313" key="1">
    <source>
        <dbReference type="EMBL" id="GIY93949.1"/>
    </source>
</evidence>
<sequence length="146" mass="16919">MGRELACPSLCGVFDTRKEGPFGIILIRWEIFENNSTHRSNQTALLTSRLFYVKVATSINIARALEPELLTWYWPHESSNHCIDIEMGLYIKRFQIKFPPTYEHCLRLVLHYKALHHIKGARYNAEVGDMRSRDASRWGKKGTDAP</sequence>
<organism evidence="1 2">
    <name type="scientific">Caerostris extrusa</name>
    <name type="common">Bark spider</name>
    <name type="synonym">Caerostris bankana</name>
    <dbReference type="NCBI Taxonomy" id="172846"/>
    <lineage>
        <taxon>Eukaryota</taxon>
        <taxon>Metazoa</taxon>
        <taxon>Ecdysozoa</taxon>
        <taxon>Arthropoda</taxon>
        <taxon>Chelicerata</taxon>
        <taxon>Arachnida</taxon>
        <taxon>Araneae</taxon>
        <taxon>Araneomorphae</taxon>
        <taxon>Entelegynae</taxon>
        <taxon>Araneoidea</taxon>
        <taxon>Araneidae</taxon>
        <taxon>Caerostris</taxon>
    </lineage>
</organism>
<accession>A0AAV4XJH9</accession>
<keyword evidence="2" id="KW-1185">Reference proteome</keyword>
<evidence type="ECO:0000313" key="2">
    <source>
        <dbReference type="Proteomes" id="UP001054945"/>
    </source>
</evidence>
<proteinExistence type="predicted"/>
<comment type="caution">
    <text evidence="1">The sequence shown here is derived from an EMBL/GenBank/DDBJ whole genome shotgun (WGS) entry which is preliminary data.</text>
</comment>
<dbReference type="EMBL" id="BPLR01000330">
    <property type="protein sequence ID" value="GIY93949.1"/>
    <property type="molecule type" value="Genomic_DNA"/>
</dbReference>